<evidence type="ECO:0000256" key="9">
    <source>
        <dbReference type="PIRSR" id="PIRSR001399-2"/>
    </source>
</evidence>
<feature type="binding site" evidence="7 9">
    <location>
        <begin position="100"/>
        <end position="101"/>
    </location>
    <ligand>
        <name>substrate</name>
    </ligand>
</feature>
<comment type="catalytic activity">
    <reaction evidence="1 7">
        <text>3-dehydroquinate = 3-dehydroshikimate + H2O</text>
        <dbReference type="Rhea" id="RHEA:21096"/>
        <dbReference type="ChEBI" id="CHEBI:15377"/>
        <dbReference type="ChEBI" id="CHEBI:16630"/>
        <dbReference type="ChEBI" id="CHEBI:32364"/>
        <dbReference type="EC" id="4.2.1.10"/>
    </reaction>
</comment>
<reference evidence="11 12" key="1">
    <citation type="journal article" date="2016" name="Nat. Commun.">
        <title>Thousands of microbial genomes shed light on interconnected biogeochemical processes in an aquifer system.</title>
        <authorList>
            <person name="Anantharaman K."/>
            <person name="Brown C.T."/>
            <person name="Hug L.A."/>
            <person name="Sharon I."/>
            <person name="Castelle C.J."/>
            <person name="Probst A.J."/>
            <person name="Thomas B.C."/>
            <person name="Singh A."/>
            <person name="Wilkins M.J."/>
            <person name="Karaoz U."/>
            <person name="Brodie E.L."/>
            <person name="Williams K.H."/>
            <person name="Hubbard S.S."/>
            <person name="Banfield J.F."/>
        </authorList>
    </citation>
    <scope>NUCLEOTIDE SEQUENCE [LARGE SCALE GENOMIC DNA]</scope>
</reference>
<comment type="function">
    <text evidence="7">Catalyzes a trans-dehydration via an enolate intermediate.</text>
</comment>
<dbReference type="PANTHER" id="PTHR21272:SF3">
    <property type="entry name" value="CATABOLIC 3-DEHYDROQUINASE"/>
    <property type="match status" value="1"/>
</dbReference>
<name>A0A1F5ZLN6_9BACT</name>
<evidence type="ECO:0000256" key="3">
    <source>
        <dbReference type="ARBA" id="ARBA00011037"/>
    </source>
</evidence>
<evidence type="ECO:0000256" key="2">
    <source>
        <dbReference type="ARBA" id="ARBA00004902"/>
    </source>
</evidence>
<dbReference type="Proteomes" id="UP000177383">
    <property type="component" value="Unassembled WGS sequence"/>
</dbReference>
<comment type="caution">
    <text evidence="11">The sequence shown here is derived from an EMBL/GenBank/DDBJ whole genome shotgun (WGS) entry which is preliminary data.</text>
</comment>
<dbReference type="EMBL" id="MFJE01000056">
    <property type="protein sequence ID" value="OGG13341.1"/>
    <property type="molecule type" value="Genomic_DNA"/>
</dbReference>
<gene>
    <name evidence="7" type="primary">aroQ</name>
    <name evidence="11" type="ORF">A2773_00925</name>
</gene>
<dbReference type="InterPro" id="IPR001874">
    <property type="entry name" value="DHquinase_II"/>
</dbReference>
<dbReference type="GO" id="GO:0009073">
    <property type="term" value="P:aromatic amino acid family biosynthetic process"/>
    <property type="evidence" value="ECO:0007669"/>
    <property type="project" value="UniProtKB-KW"/>
</dbReference>
<feature type="active site" description="Proton acceptor" evidence="7 8">
    <location>
        <position position="22"/>
    </location>
</feature>
<comment type="pathway">
    <text evidence="2 7">Metabolic intermediate biosynthesis; chorismate biosynthesis; chorismate from D-erythrose 4-phosphate and phosphoenolpyruvate: step 3/7.</text>
</comment>
<dbReference type="STRING" id="1798375.A2773_00925"/>
<dbReference type="UniPathway" id="UPA00053">
    <property type="reaction ID" value="UER00086"/>
</dbReference>
<keyword evidence="7" id="KW-0028">Amino-acid biosynthesis</keyword>
<proteinExistence type="inferred from homology"/>
<evidence type="ECO:0000256" key="10">
    <source>
        <dbReference type="PIRSR" id="PIRSR001399-3"/>
    </source>
</evidence>
<evidence type="ECO:0000256" key="7">
    <source>
        <dbReference type="HAMAP-Rule" id="MF_00169"/>
    </source>
</evidence>
<dbReference type="AlphaFoldDB" id="A0A1F5ZLN6"/>
<dbReference type="Pfam" id="PF01220">
    <property type="entry name" value="DHquinase_II"/>
    <property type="match status" value="1"/>
</dbReference>
<dbReference type="HAMAP" id="MF_00169">
    <property type="entry name" value="AroQ"/>
    <property type="match status" value="1"/>
</dbReference>
<evidence type="ECO:0000313" key="11">
    <source>
        <dbReference type="EMBL" id="OGG13341.1"/>
    </source>
</evidence>
<accession>A0A1F5ZLN6</accession>
<dbReference type="CDD" id="cd00466">
    <property type="entry name" value="DHQase_II"/>
    <property type="match status" value="1"/>
</dbReference>
<dbReference type="InterPro" id="IPR018509">
    <property type="entry name" value="DHquinase_II_CS"/>
</dbReference>
<feature type="active site" description="Proton donor" evidence="7 8">
    <location>
        <position position="99"/>
    </location>
</feature>
<dbReference type="GO" id="GO:0008652">
    <property type="term" value="P:amino acid biosynthetic process"/>
    <property type="evidence" value="ECO:0007669"/>
    <property type="project" value="UniProtKB-KW"/>
</dbReference>
<feature type="binding site" evidence="7 9">
    <location>
        <position position="86"/>
    </location>
    <ligand>
        <name>substrate</name>
    </ligand>
</feature>
<dbReference type="NCBIfam" id="NF003805">
    <property type="entry name" value="PRK05395.1-2"/>
    <property type="match status" value="1"/>
</dbReference>
<dbReference type="PANTHER" id="PTHR21272">
    <property type="entry name" value="CATABOLIC 3-DEHYDROQUINASE"/>
    <property type="match status" value="1"/>
</dbReference>
<dbReference type="PROSITE" id="PS01029">
    <property type="entry name" value="DEHYDROQUINASE_II"/>
    <property type="match status" value="1"/>
</dbReference>
<dbReference type="GO" id="GO:0009423">
    <property type="term" value="P:chorismate biosynthetic process"/>
    <property type="evidence" value="ECO:0007669"/>
    <property type="project" value="UniProtKB-UniRule"/>
</dbReference>
<comment type="subunit">
    <text evidence="4 7">Homododecamer.</text>
</comment>
<dbReference type="NCBIfam" id="NF003807">
    <property type="entry name" value="PRK05395.1-4"/>
    <property type="match status" value="1"/>
</dbReference>
<comment type="similarity">
    <text evidence="3 7">Belongs to the type-II 3-dehydroquinase family.</text>
</comment>
<dbReference type="SUPFAM" id="SSF52304">
    <property type="entry name" value="Type II 3-dehydroquinate dehydratase"/>
    <property type="match status" value="1"/>
</dbReference>
<evidence type="ECO:0000256" key="4">
    <source>
        <dbReference type="ARBA" id="ARBA00011193"/>
    </source>
</evidence>
<feature type="binding site" evidence="7 9">
    <location>
        <position position="110"/>
    </location>
    <ligand>
        <name>substrate</name>
    </ligand>
</feature>
<keyword evidence="6 7" id="KW-0456">Lyase</keyword>
<evidence type="ECO:0000256" key="1">
    <source>
        <dbReference type="ARBA" id="ARBA00001864"/>
    </source>
</evidence>
<keyword evidence="7" id="KW-0057">Aromatic amino acid biosynthesis</keyword>
<evidence type="ECO:0000256" key="5">
    <source>
        <dbReference type="ARBA" id="ARBA00012060"/>
    </source>
</evidence>
<evidence type="ECO:0000256" key="6">
    <source>
        <dbReference type="ARBA" id="ARBA00023239"/>
    </source>
</evidence>
<protein>
    <recommendedName>
        <fullName evidence="5 7">3-dehydroquinate dehydratase</fullName>
        <shortName evidence="7">3-dehydroquinase</shortName>
        <ecNumber evidence="5 7">4.2.1.10</ecNumber>
    </recommendedName>
    <alternativeName>
        <fullName evidence="7">Type II DHQase</fullName>
    </alternativeName>
</protein>
<dbReference type="EC" id="4.2.1.10" evidence="5 7"/>
<feature type="binding site" evidence="7 9">
    <location>
        <position position="73"/>
    </location>
    <ligand>
        <name>substrate</name>
    </ligand>
</feature>
<evidence type="ECO:0000256" key="8">
    <source>
        <dbReference type="PIRSR" id="PIRSR001399-1"/>
    </source>
</evidence>
<organism evidence="11 12">
    <name type="scientific">Candidatus Gottesmanbacteria bacterium RIFCSPHIGHO2_01_FULL_39_10</name>
    <dbReference type="NCBI Taxonomy" id="1798375"/>
    <lineage>
        <taxon>Bacteria</taxon>
        <taxon>Candidatus Gottesmaniibacteriota</taxon>
    </lineage>
</organism>
<evidence type="ECO:0000313" key="12">
    <source>
        <dbReference type="Proteomes" id="UP000177383"/>
    </source>
</evidence>
<sequence>MKILVLNGPNLNMLGKRDRLLYGTHTLKQINSQLDQLAKSQGATLKFFQSNHEGDLIDFIQKESAAVSGILINPGALTHYGYSLRDALVDSGLPIIEVHLSDIDNREEFRKVDVLDGIVIENIKGLQEESYLLALEKLVSFIRNNPKKL</sequence>
<dbReference type="InterPro" id="IPR036441">
    <property type="entry name" value="DHquinase_II_sf"/>
</dbReference>
<dbReference type="Gene3D" id="3.40.50.9100">
    <property type="entry name" value="Dehydroquinase, class II"/>
    <property type="match status" value="1"/>
</dbReference>
<dbReference type="PIRSF" id="PIRSF001399">
    <property type="entry name" value="DHquinase_II"/>
    <property type="match status" value="1"/>
</dbReference>
<feature type="binding site" evidence="7 9">
    <location>
        <position position="79"/>
    </location>
    <ligand>
        <name>substrate</name>
    </ligand>
</feature>
<feature type="site" description="Transition state stabilizer" evidence="7 10">
    <location>
        <position position="17"/>
    </location>
</feature>
<dbReference type="GO" id="GO:0019631">
    <property type="term" value="P:quinate catabolic process"/>
    <property type="evidence" value="ECO:0007669"/>
    <property type="project" value="TreeGrafter"/>
</dbReference>
<dbReference type="GO" id="GO:0003855">
    <property type="term" value="F:3-dehydroquinate dehydratase activity"/>
    <property type="evidence" value="ECO:0007669"/>
    <property type="project" value="UniProtKB-UniRule"/>
</dbReference>